<reference evidence="2 3" key="1">
    <citation type="submission" date="2016-11" db="EMBL/GenBank/DDBJ databases">
        <title>Sphingorhabdus sp. LPB0140, isolated from marine environment.</title>
        <authorList>
            <person name="Kim E."/>
            <person name="Yi H."/>
        </authorList>
    </citation>
    <scope>NUCLEOTIDE SEQUENCE [LARGE SCALE GENOMIC DNA]</scope>
    <source>
        <strain evidence="2 3">LPB0140</strain>
    </source>
</reference>
<keyword evidence="2" id="KW-0378">Hydrolase</keyword>
<evidence type="ECO:0000313" key="3">
    <source>
        <dbReference type="Proteomes" id="UP000242561"/>
    </source>
</evidence>
<dbReference type="GO" id="GO:0016787">
    <property type="term" value="F:hydrolase activity"/>
    <property type="evidence" value="ECO:0007669"/>
    <property type="project" value="UniProtKB-KW"/>
</dbReference>
<dbReference type="KEGG" id="sphl:LPB140_01115"/>
<dbReference type="Pfam" id="PF00561">
    <property type="entry name" value="Abhydrolase_1"/>
    <property type="match status" value="1"/>
</dbReference>
<dbReference type="Proteomes" id="UP000242561">
    <property type="component" value="Chromosome"/>
</dbReference>
<sequence length="456" mass="51314">MHISRHYISIEGRRVHYAKCGSGPHLLMVHQSPRSSTEYHALMQKWGQYFTCIAPDLPGFGHSDPLSHPAPEIEDFADAMVEFAHAVGIKKILGYGFHSGGIILVTALKRHMEKFAGLAIGGYAIWNDEERVKIGPPYIPQNPPQPYGQHLVWLWNRILEQSWYFPWFEPSDENRMPVAHDDVSKISLIIEDMLNSGDAYRLGYGAVLRAGRDIPPPETNSPPVQITAYNGDPLQSHLERLGNMPQSWSAFGVDTPDDHYDASLKFLLSISYQENGPLGEDENAGFIHIITEDFDGLIHWQGNKNSGEIYIHTAGEEIDISAKPNAIHIDMPGHGLSDMWRGDAPINWDIWQKLIDKVAAYFNAKEINHAPLPIGDAQMLYPDLSPDRFGHYLTKAWAIVRAEQIFKPWYLADASHTKKIDTNALHPQALAKKHRARIRAISAKQMHIAAQQRGKA</sequence>
<dbReference type="STRING" id="1913578.LPB140_01115"/>
<dbReference type="EMBL" id="CP018154">
    <property type="protein sequence ID" value="APG61665.1"/>
    <property type="molecule type" value="Genomic_DNA"/>
</dbReference>
<evidence type="ECO:0000259" key="1">
    <source>
        <dbReference type="Pfam" id="PF00561"/>
    </source>
</evidence>
<dbReference type="PANTHER" id="PTHR43194:SF5">
    <property type="entry name" value="PIMELOYL-[ACYL-CARRIER PROTEIN] METHYL ESTER ESTERASE"/>
    <property type="match status" value="1"/>
</dbReference>
<feature type="domain" description="AB hydrolase-1" evidence="1">
    <location>
        <begin position="24"/>
        <end position="120"/>
    </location>
</feature>
<dbReference type="InterPro" id="IPR029058">
    <property type="entry name" value="AB_hydrolase_fold"/>
</dbReference>
<dbReference type="RefSeq" id="WP_072558311.1">
    <property type="nucleotide sequence ID" value="NZ_CP018154.1"/>
</dbReference>
<name>A0A1L3J973_9SPHN</name>
<gene>
    <name evidence="2" type="ORF">LPB140_01115</name>
</gene>
<dbReference type="InterPro" id="IPR050228">
    <property type="entry name" value="Carboxylesterase_BioH"/>
</dbReference>
<keyword evidence="3" id="KW-1185">Reference proteome</keyword>
<organism evidence="2 3">
    <name type="scientific">Sphingorhabdus lutea</name>
    <dbReference type="NCBI Taxonomy" id="1913578"/>
    <lineage>
        <taxon>Bacteria</taxon>
        <taxon>Pseudomonadati</taxon>
        <taxon>Pseudomonadota</taxon>
        <taxon>Alphaproteobacteria</taxon>
        <taxon>Sphingomonadales</taxon>
        <taxon>Sphingomonadaceae</taxon>
        <taxon>Sphingorhabdus</taxon>
    </lineage>
</organism>
<protein>
    <submittedName>
        <fullName evidence="2">Alpha/beta hydrolase</fullName>
    </submittedName>
</protein>
<evidence type="ECO:0000313" key="2">
    <source>
        <dbReference type="EMBL" id="APG61665.1"/>
    </source>
</evidence>
<dbReference type="SUPFAM" id="SSF53474">
    <property type="entry name" value="alpha/beta-Hydrolases"/>
    <property type="match status" value="1"/>
</dbReference>
<dbReference type="InterPro" id="IPR000073">
    <property type="entry name" value="AB_hydrolase_1"/>
</dbReference>
<dbReference type="AlphaFoldDB" id="A0A1L3J973"/>
<dbReference type="Gene3D" id="3.40.50.1820">
    <property type="entry name" value="alpha/beta hydrolase"/>
    <property type="match status" value="1"/>
</dbReference>
<proteinExistence type="predicted"/>
<dbReference type="PANTHER" id="PTHR43194">
    <property type="entry name" value="HYDROLASE ALPHA/BETA FOLD FAMILY"/>
    <property type="match status" value="1"/>
</dbReference>
<accession>A0A1L3J973</accession>